<evidence type="ECO:0000256" key="15">
    <source>
        <dbReference type="ARBA" id="ARBA00023136"/>
    </source>
</evidence>
<evidence type="ECO:0000256" key="11">
    <source>
        <dbReference type="ARBA" id="ARBA00022989"/>
    </source>
</evidence>
<reference evidence="20" key="1">
    <citation type="submission" date="2015-05" db="EMBL/GenBank/DDBJ databases">
        <authorList>
            <person name="Cui Y."/>
            <person name="Xie Q."/>
            <person name="Bu W."/>
        </authorList>
    </citation>
    <scope>NUCLEOTIDE SEQUENCE</scope>
</reference>
<evidence type="ECO:0000256" key="12">
    <source>
        <dbReference type="ARBA" id="ARBA00023027"/>
    </source>
</evidence>
<feature type="transmembrane region" description="Helical" evidence="17">
    <location>
        <begin position="7"/>
        <end position="35"/>
    </location>
</feature>
<name>A0A7R5X2A8_9HEMI</name>
<evidence type="ECO:0000256" key="14">
    <source>
        <dbReference type="ARBA" id="ARBA00023128"/>
    </source>
</evidence>
<feature type="transmembrane region" description="Helical" evidence="17">
    <location>
        <begin position="417"/>
        <end position="441"/>
    </location>
</feature>
<keyword evidence="6 17" id="KW-0813">Transport</keyword>
<dbReference type="EMBL" id="KR920102">
    <property type="protein sequence ID" value="ALQ12081.1"/>
    <property type="molecule type" value="Genomic_DNA"/>
</dbReference>
<keyword evidence="14 17" id="KW-0496">Mitochondrion</keyword>
<accession>A0A7R5X2A8</accession>
<feature type="transmembrane region" description="Helical" evidence="17">
    <location>
        <begin position="179"/>
        <end position="200"/>
    </location>
</feature>
<keyword evidence="10 17" id="KW-0249">Electron transport</keyword>
<evidence type="ECO:0000256" key="9">
    <source>
        <dbReference type="ARBA" id="ARBA00022967"/>
    </source>
</evidence>
<protein>
    <recommendedName>
        <fullName evidence="5 17">NADH-ubiquinone oxidoreductase chain 4</fullName>
        <ecNumber evidence="4 17">7.1.1.2</ecNumber>
    </recommendedName>
</protein>
<evidence type="ECO:0000256" key="4">
    <source>
        <dbReference type="ARBA" id="ARBA00012944"/>
    </source>
</evidence>
<keyword evidence="15 17" id="KW-0472">Membrane</keyword>
<feature type="transmembrane region" description="Helical" evidence="17">
    <location>
        <begin position="269"/>
        <end position="288"/>
    </location>
</feature>
<dbReference type="PANTHER" id="PTHR43507">
    <property type="entry name" value="NADH-UBIQUINONE OXIDOREDUCTASE CHAIN 4"/>
    <property type="match status" value="1"/>
</dbReference>
<dbReference type="Pfam" id="PF00361">
    <property type="entry name" value="Proton_antipo_M"/>
    <property type="match status" value="1"/>
</dbReference>
<feature type="transmembrane region" description="Helical" evidence="17">
    <location>
        <begin position="330"/>
        <end position="352"/>
    </location>
</feature>
<evidence type="ECO:0000256" key="10">
    <source>
        <dbReference type="ARBA" id="ARBA00022982"/>
    </source>
</evidence>
<keyword evidence="12 17" id="KW-0520">NAD</keyword>
<keyword evidence="7 17" id="KW-0679">Respiratory chain</keyword>
<dbReference type="InterPro" id="IPR003918">
    <property type="entry name" value="NADH_UbQ_OxRdtase"/>
</dbReference>
<dbReference type="GO" id="GO:0048039">
    <property type="term" value="F:ubiquinone binding"/>
    <property type="evidence" value="ECO:0007669"/>
    <property type="project" value="TreeGrafter"/>
</dbReference>
<dbReference type="PRINTS" id="PR01437">
    <property type="entry name" value="NUOXDRDTASE4"/>
</dbReference>
<feature type="transmembrane region" description="Helical" evidence="17">
    <location>
        <begin position="240"/>
        <end position="262"/>
    </location>
</feature>
<evidence type="ECO:0000256" key="13">
    <source>
        <dbReference type="ARBA" id="ARBA00023075"/>
    </source>
</evidence>
<feature type="domain" description="NADH:ubiquinone oxidoreductase chain 4 N-terminal" evidence="19">
    <location>
        <begin position="1"/>
        <end position="100"/>
    </location>
</feature>
<feature type="transmembrane region" description="Helical" evidence="17">
    <location>
        <begin position="212"/>
        <end position="234"/>
    </location>
</feature>
<comment type="subcellular location">
    <subcellularLocation>
        <location evidence="2 17">Mitochondrion membrane</location>
        <topology evidence="2 17">Multi-pass membrane protein</topology>
    </subcellularLocation>
</comment>
<evidence type="ECO:0000259" key="19">
    <source>
        <dbReference type="Pfam" id="PF01059"/>
    </source>
</evidence>
<evidence type="ECO:0000256" key="2">
    <source>
        <dbReference type="ARBA" id="ARBA00004225"/>
    </source>
</evidence>
<dbReference type="PANTHER" id="PTHR43507:SF20">
    <property type="entry name" value="NADH-UBIQUINONE OXIDOREDUCTASE CHAIN 4"/>
    <property type="match status" value="1"/>
</dbReference>
<evidence type="ECO:0000259" key="18">
    <source>
        <dbReference type="Pfam" id="PF00361"/>
    </source>
</evidence>
<evidence type="ECO:0000256" key="5">
    <source>
        <dbReference type="ARBA" id="ARBA00021006"/>
    </source>
</evidence>
<dbReference type="GO" id="GO:0042773">
    <property type="term" value="P:ATP synthesis coupled electron transport"/>
    <property type="evidence" value="ECO:0007669"/>
    <property type="project" value="InterPro"/>
</dbReference>
<evidence type="ECO:0000256" key="17">
    <source>
        <dbReference type="RuleBase" id="RU003297"/>
    </source>
</evidence>
<evidence type="ECO:0000256" key="16">
    <source>
        <dbReference type="ARBA" id="ARBA00049551"/>
    </source>
</evidence>
<dbReference type="GO" id="GO:0008137">
    <property type="term" value="F:NADH dehydrogenase (ubiquinone) activity"/>
    <property type="evidence" value="ECO:0007669"/>
    <property type="project" value="UniProtKB-UniRule"/>
</dbReference>
<comment type="catalytic activity">
    <reaction evidence="16 17">
        <text>a ubiquinone + NADH + 5 H(+)(in) = a ubiquinol + NAD(+) + 4 H(+)(out)</text>
        <dbReference type="Rhea" id="RHEA:29091"/>
        <dbReference type="Rhea" id="RHEA-COMP:9565"/>
        <dbReference type="Rhea" id="RHEA-COMP:9566"/>
        <dbReference type="ChEBI" id="CHEBI:15378"/>
        <dbReference type="ChEBI" id="CHEBI:16389"/>
        <dbReference type="ChEBI" id="CHEBI:17976"/>
        <dbReference type="ChEBI" id="CHEBI:57540"/>
        <dbReference type="ChEBI" id="CHEBI:57945"/>
        <dbReference type="EC" id="7.1.1.2"/>
    </reaction>
</comment>
<feature type="transmembrane region" description="Helical" evidence="17">
    <location>
        <begin position="55"/>
        <end position="74"/>
    </location>
</feature>
<feature type="domain" description="NADH:quinone oxidoreductase/Mrp antiporter transmembrane" evidence="18">
    <location>
        <begin position="106"/>
        <end position="386"/>
    </location>
</feature>
<feature type="transmembrane region" description="Helical" evidence="17">
    <location>
        <begin position="108"/>
        <end position="127"/>
    </location>
</feature>
<feature type="transmembrane region" description="Helical" evidence="17">
    <location>
        <begin position="86"/>
        <end position="102"/>
    </location>
</feature>
<dbReference type="InterPro" id="IPR001750">
    <property type="entry name" value="ND/Mrp_TM"/>
</dbReference>
<geneLocation type="mitochondrion" evidence="20"/>
<sequence>MMKSIFFSFFLIPLCFLNNWMILLSSVFIFLFYFFNVNLLSNFFGSLGNGFMIDVLSGSLIYLTIWISILMILASYKVMYTSSSNNFVLVIVFLMLFLILSFSTHNIFMFYVFFESSLIPTLLLIFGWGYQPERLSSGFYLLFYTLFGSLPLLLSIFYINKFCFSMYYPLISLGYNFYLYLGLVLAFLIKMPMIFFHFWLPKAHVEAPISGSMILAGILLKLGGYGLMRVLYFLKGDFSLNNIFLISLSLYGMMVIGFICMFQVDMKSLIAYSSVSHMALVICGVFSMNSLGMLGSLILMIGHGLCSSGLFCLANIVYERSNSRSFYFNKGLITLMPSLSFFWFLFCANNMASPMSLNLLGEILIINSMMSWSSYTFFFLFWGSFLSCCYSIYLYSNIQHGSLYSGLKFIYNINIREYLLLILHWLPLNIMILKIDIFMVWL</sequence>
<evidence type="ECO:0000313" key="20">
    <source>
        <dbReference type="EMBL" id="ALQ12081.1"/>
    </source>
</evidence>
<organism evidence="20">
    <name type="scientific">Asclepios apicalis</name>
    <dbReference type="NCBI Taxonomy" id="1762889"/>
    <lineage>
        <taxon>Eukaryota</taxon>
        <taxon>Metazoa</taxon>
        <taxon>Ecdysozoa</taxon>
        <taxon>Arthropoda</taxon>
        <taxon>Hexapoda</taxon>
        <taxon>Insecta</taxon>
        <taxon>Pterygota</taxon>
        <taxon>Neoptera</taxon>
        <taxon>Paraneoptera</taxon>
        <taxon>Hemiptera</taxon>
        <taxon>Heteroptera</taxon>
        <taxon>Gerromorpha</taxon>
        <taxon>Gerroidea</taxon>
        <taxon>Gerridae</taxon>
        <taxon>Halobatinae</taxon>
        <taxon>Asclepios</taxon>
    </lineage>
</organism>
<keyword evidence="8 17" id="KW-0812">Transmembrane</keyword>
<proteinExistence type="inferred from homology"/>
<keyword evidence="9" id="KW-1278">Translocase</keyword>
<dbReference type="AlphaFoldDB" id="A0A7R5X2A8"/>
<gene>
    <name evidence="20" type="primary">ND4</name>
</gene>
<evidence type="ECO:0000256" key="6">
    <source>
        <dbReference type="ARBA" id="ARBA00022448"/>
    </source>
</evidence>
<dbReference type="GO" id="GO:0015990">
    <property type="term" value="P:electron transport coupled proton transport"/>
    <property type="evidence" value="ECO:0007669"/>
    <property type="project" value="TreeGrafter"/>
</dbReference>
<evidence type="ECO:0000256" key="1">
    <source>
        <dbReference type="ARBA" id="ARBA00003257"/>
    </source>
</evidence>
<feature type="transmembrane region" description="Helical" evidence="17">
    <location>
        <begin position="372"/>
        <end position="396"/>
    </location>
</feature>
<comment type="function">
    <text evidence="1">Core subunit of the mitochondrial membrane respiratory chain NADH dehydrogenase (Complex I) that is believed to belong to the minimal assembly required for catalysis. Complex I functions in the transfer of electrons from NADH to the respiratory chain. The immediate electron acceptor for the enzyme is believed to be ubiquinone.</text>
</comment>
<dbReference type="Pfam" id="PF01059">
    <property type="entry name" value="Oxidored_q5_N"/>
    <property type="match status" value="1"/>
</dbReference>
<comment type="similarity">
    <text evidence="3 17">Belongs to the complex I subunit 4 family.</text>
</comment>
<dbReference type="GO" id="GO:0003954">
    <property type="term" value="F:NADH dehydrogenase activity"/>
    <property type="evidence" value="ECO:0007669"/>
    <property type="project" value="TreeGrafter"/>
</dbReference>
<feature type="transmembrane region" description="Helical" evidence="17">
    <location>
        <begin position="294"/>
        <end position="318"/>
    </location>
</feature>
<dbReference type="InterPro" id="IPR000260">
    <property type="entry name" value="NADH4_N"/>
</dbReference>
<comment type="function">
    <text evidence="17">Core subunit of the mitochondrial membrane respiratory chain NADH dehydrogenase (Complex I) which catalyzes electron transfer from NADH through the respiratory chain, using ubiquinone as an electron acceptor. Essential for the catalytic activity and assembly of complex I.</text>
</comment>
<dbReference type="GO" id="GO:0031966">
    <property type="term" value="C:mitochondrial membrane"/>
    <property type="evidence" value="ECO:0007669"/>
    <property type="project" value="UniProtKB-SubCell"/>
</dbReference>
<feature type="transmembrane region" description="Helical" evidence="17">
    <location>
        <begin position="139"/>
        <end position="159"/>
    </location>
</feature>
<keyword evidence="11 17" id="KW-1133">Transmembrane helix</keyword>
<dbReference type="EC" id="7.1.1.2" evidence="4 17"/>
<keyword evidence="13 17" id="KW-0830">Ubiquinone</keyword>
<evidence type="ECO:0000256" key="3">
    <source>
        <dbReference type="ARBA" id="ARBA00009025"/>
    </source>
</evidence>
<evidence type="ECO:0000256" key="8">
    <source>
        <dbReference type="ARBA" id="ARBA00022692"/>
    </source>
</evidence>
<evidence type="ECO:0000256" key="7">
    <source>
        <dbReference type="ARBA" id="ARBA00022660"/>
    </source>
</evidence>